<dbReference type="Proteomes" id="UP000051862">
    <property type="component" value="Unassembled WGS sequence"/>
</dbReference>
<sequence>MEDIETLVVGWLKAGNDNAEDIVDLPWSVREMRPGMYVAEHPRMPFSLLVAFSEDFIHLLVPLGLETFSMTKDEKLKVYHTLLRLNDQVNLMKFTLSGMDDDVYLRVDLDKKTLGKEEFNDALTSLLIGLMSAVSALGLEEAFAKELFDRIVGMVLERVERGASRDELMRFLTVKVGMSVEDAKNLLDEVFAAKKEMEERGKDVGYF</sequence>
<gene>
    <name evidence="3" type="ORF">A3L14_00115</name>
    <name evidence="4" type="ORF">AMR53_00115</name>
    <name evidence="5" type="ORF">SAMN05216170_1415</name>
</gene>
<dbReference type="InterPro" id="IPR058496">
    <property type="entry name" value="DUF8183_N"/>
</dbReference>
<dbReference type="PATRIC" id="fig|277988.4.peg.26"/>
<name>A0A0Q2XQ35_9EURY</name>
<organism evidence="4 6">
    <name type="scientific">Thermococcus thioreducens</name>
    <dbReference type="NCBI Taxonomy" id="277988"/>
    <lineage>
        <taxon>Archaea</taxon>
        <taxon>Methanobacteriati</taxon>
        <taxon>Methanobacteriota</taxon>
        <taxon>Thermococci</taxon>
        <taxon>Thermococcales</taxon>
        <taxon>Thermococcaceae</taxon>
        <taxon>Thermococcus</taxon>
    </lineage>
</organism>
<evidence type="ECO:0000313" key="8">
    <source>
        <dbReference type="Proteomes" id="UP000250136"/>
    </source>
</evidence>
<feature type="domain" description="DUF8183" evidence="2">
    <location>
        <begin position="8"/>
        <end position="137"/>
    </location>
</feature>
<evidence type="ECO:0000313" key="4">
    <source>
        <dbReference type="EMBL" id="KQH83404.1"/>
    </source>
</evidence>
<dbReference type="Proteomes" id="UP000250136">
    <property type="component" value="Chromosome"/>
</dbReference>
<keyword evidence="4" id="KW-0238">DNA-binding</keyword>
<dbReference type="GeneID" id="33332775"/>
<reference evidence="4 6" key="1">
    <citation type="submission" date="2015-08" db="EMBL/GenBank/DDBJ databases">
        <title>Thermococcus thioreducens DSM 14981 genome sequencing.</title>
        <authorList>
            <person name="Hong S.-J."/>
            <person name="Kim M.-C."/>
            <person name="Shin J.-H."/>
        </authorList>
    </citation>
    <scope>NUCLEOTIDE SEQUENCE [LARGE SCALE GENOMIC DNA]</scope>
    <source>
        <strain evidence="4 6">DSM 14981</strain>
    </source>
</reference>
<proteinExistence type="predicted"/>
<reference evidence="5 7" key="3">
    <citation type="submission" date="2016-10" db="EMBL/GenBank/DDBJ databases">
        <authorList>
            <person name="de Groot N.N."/>
        </authorList>
    </citation>
    <scope>NUCLEOTIDE SEQUENCE [LARGE SCALE GENOMIC DNA]</scope>
    <source>
        <strain evidence="5 7">OGL-20</strain>
    </source>
</reference>
<dbReference type="RefSeq" id="WP_055428329.1">
    <property type="nucleotide sequence ID" value="NZ_CP015105.1"/>
</dbReference>
<dbReference type="Proteomes" id="UP000182125">
    <property type="component" value="Unassembled WGS sequence"/>
</dbReference>
<dbReference type="KEGG" id="ttd:A3L14_00115"/>
<evidence type="ECO:0000259" key="2">
    <source>
        <dbReference type="Pfam" id="PF26556"/>
    </source>
</evidence>
<evidence type="ECO:0000313" key="5">
    <source>
        <dbReference type="EMBL" id="SEW07615.1"/>
    </source>
</evidence>
<keyword evidence="8" id="KW-1185">Reference proteome</keyword>
<dbReference type="AlphaFoldDB" id="A0A0Q2XQ35"/>
<feature type="domain" description="DUF8183" evidence="1">
    <location>
        <begin position="138"/>
        <end position="198"/>
    </location>
</feature>
<accession>A0A0Q2XQ35</accession>
<dbReference type="STRING" id="277988.SAMN05216170_1415"/>
<dbReference type="Pfam" id="PF26556">
    <property type="entry name" value="DUF8183"/>
    <property type="match status" value="1"/>
</dbReference>
<dbReference type="EMBL" id="CP015105">
    <property type="protein sequence ID" value="ASJ11384.1"/>
    <property type="molecule type" value="Genomic_DNA"/>
</dbReference>
<evidence type="ECO:0000313" key="7">
    <source>
        <dbReference type="Proteomes" id="UP000182125"/>
    </source>
</evidence>
<protein>
    <submittedName>
        <fullName evidence="4">DNA-binding protein</fullName>
    </submittedName>
</protein>
<dbReference type="GO" id="GO:0003677">
    <property type="term" value="F:DNA binding"/>
    <property type="evidence" value="ECO:0007669"/>
    <property type="project" value="UniProtKB-KW"/>
</dbReference>
<evidence type="ECO:0000313" key="6">
    <source>
        <dbReference type="Proteomes" id="UP000051862"/>
    </source>
</evidence>
<dbReference type="InterPro" id="IPR058836">
    <property type="entry name" value="DUF8183_C"/>
</dbReference>
<dbReference type="Pfam" id="PF26555">
    <property type="entry name" value="HTH_78"/>
    <property type="match status" value="1"/>
</dbReference>
<evidence type="ECO:0000313" key="3">
    <source>
        <dbReference type="EMBL" id="ASJ11384.1"/>
    </source>
</evidence>
<reference evidence="3 8" key="2">
    <citation type="submission" date="2016-04" db="EMBL/GenBank/DDBJ databases">
        <title>Complete genome sequence of Thermococcus thioreducens type strain OGL-20P.</title>
        <authorList>
            <person name="Oger P.M."/>
        </authorList>
    </citation>
    <scope>NUCLEOTIDE SEQUENCE [LARGE SCALE GENOMIC DNA]</scope>
    <source>
        <strain evidence="3 8">OGL-20P</strain>
    </source>
</reference>
<dbReference type="OrthoDB" id="91412at2157"/>
<dbReference type="EMBL" id="FOIW01000002">
    <property type="protein sequence ID" value="SEW07615.1"/>
    <property type="molecule type" value="Genomic_DNA"/>
</dbReference>
<dbReference type="EMBL" id="LIXN01000001">
    <property type="protein sequence ID" value="KQH83404.1"/>
    <property type="molecule type" value="Genomic_DNA"/>
</dbReference>
<evidence type="ECO:0000259" key="1">
    <source>
        <dbReference type="Pfam" id="PF26555"/>
    </source>
</evidence>